<evidence type="ECO:0000313" key="8">
    <source>
        <dbReference type="EMBL" id="KAK0505182.1"/>
    </source>
</evidence>
<dbReference type="Proteomes" id="UP001175228">
    <property type="component" value="Unassembled WGS sequence"/>
</dbReference>
<keyword evidence="4" id="KW-0143">Chaperone</keyword>
<feature type="compositionally biased region" description="Acidic residues" evidence="6">
    <location>
        <begin position="104"/>
        <end position="116"/>
    </location>
</feature>
<evidence type="ECO:0000256" key="3">
    <source>
        <dbReference type="ARBA" id="ARBA00008057"/>
    </source>
</evidence>
<evidence type="ECO:0000256" key="4">
    <source>
        <dbReference type="ARBA" id="ARBA00023186"/>
    </source>
</evidence>
<dbReference type="AlphaFoldDB" id="A0AA39UVM7"/>
<proteinExistence type="inferred from homology"/>
<evidence type="ECO:0000256" key="2">
    <source>
        <dbReference type="ARBA" id="ARBA00004123"/>
    </source>
</evidence>
<dbReference type="InterPro" id="IPR019098">
    <property type="entry name" value="Histone_chaperone_domain_CHZ"/>
</dbReference>
<name>A0AA39UVM7_9AGAR</name>
<reference evidence="8" key="1">
    <citation type="submission" date="2023-06" db="EMBL/GenBank/DDBJ databases">
        <authorList>
            <consortium name="Lawrence Berkeley National Laboratory"/>
            <person name="Ahrendt S."/>
            <person name="Sahu N."/>
            <person name="Indic B."/>
            <person name="Wong-Bajracharya J."/>
            <person name="Merenyi Z."/>
            <person name="Ke H.-M."/>
            <person name="Monk M."/>
            <person name="Kocsube S."/>
            <person name="Drula E."/>
            <person name="Lipzen A."/>
            <person name="Balint B."/>
            <person name="Henrissat B."/>
            <person name="Andreopoulos B."/>
            <person name="Martin F.M."/>
            <person name="Harder C.B."/>
            <person name="Rigling D."/>
            <person name="Ford K.L."/>
            <person name="Foster G.D."/>
            <person name="Pangilinan J."/>
            <person name="Papanicolaou A."/>
            <person name="Barry K."/>
            <person name="LaButti K."/>
            <person name="Viragh M."/>
            <person name="Koriabine M."/>
            <person name="Yan M."/>
            <person name="Riley R."/>
            <person name="Champramary S."/>
            <person name="Plett K.L."/>
            <person name="Tsai I.J."/>
            <person name="Slot J."/>
            <person name="Sipos G."/>
            <person name="Plett J."/>
            <person name="Nagy L.G."/>
            <person name="Grigoriev I.V."/>
        </authorList>
    </citation>
    <scope>NUCLEOTIDE SEQUENCE</scope>
    <source>
        <strain evidence="8">HWK02</strain>
    </source>
</reference>
<feature type="region of interest" description="Disordered" evidence="6">
    <location>
        <begin position="1"/>
        <end position="116"/>
    </location>
</feature>
<keyword evidence="9" id="KW-1185">Reference proteome</keyword>
<accession>A0AA39UVM7</accession>
<gene>
    <name evidence="8" type="ORF">EDD18DRAFT_1098573</name>
</gene>
<organism evidence="8 9">
    <name type="scientific">Armillaria luteobubalina</name>
    <dbReference type="NCBI Taxonomy" id="153913"/>
    <lineage>
        <taxon>Eukaryota</taxon>
        <taxon>Fungi</taxon>
        <taxon>Dikarya</taxon>
        <taxon>Basidiomycota</taxon>
        <taxon>Agaricomycotina</taxon>
        <taxon>Agaricomycetes</taxon>
        <taxon>Agaricomycetidae</taxon>
        <taxon>Agaricales</taxon>
        <taxon>Marasmiineae</taxon>
        <taxon>Physalacriaceae</taxon>
        <taxon>Armillaria</taxon>
    </lineage>
</organism>
<feature type="compositionally biased region" description="Acidic residues" evidence="6">
    <location>
        <begin position="44"/>
        <end position="72"/>
    </location>
</feature>
<comment type="caution">
    <text evidence="8">The sequence shown here is derived from an EMBL/GenBank/DDBJ whole genome shotgun (WGS) entry which is preliminary data.</text>
</comment>
<dbReference type="Pfam" id="PF09649">
    <property type="entry name" value="CHZ"/>
    <property type="match status" value="1"/>
</dbReference>
<evidence type="ECO:0000259" key="7">
    <source>
        <dbReference type="SMART" id="SM01082"/>
    </source>
</evidence>
<feature type="domain" description="Histone chaperone" evidence="7">
    <location>
        <begin position="62"/>
        <end position="99"/>
    </location>
</feature>
<keyword evidence="5" id="KW-0539">Nucleus</keyword>
<evidence type="ECO:0000256" key="5">
    <source>
        <dbReference type="ARBA" id="ARBA00023242"/>
    </source>
</evidence>
<comment type="similarity">
    <text evidence="3">Belongs to the CHZ1 family.</text>
</comment>
<dbReference type="EMBL" id="JAUEPU010000002">
    <property type="protein sequence ID" value="KAK0505182.1"/>
    <property type="molecule type" value="Genomic_DNA"/>
</dbReference>
<dbReference type="SMART" id="SM01082">
    <property type="entry name" value="CHZ"/>
    <property type="match status" value="1"/>
</dbReference>
<evidence type="ECO:0000313" key="9">
    <source>
        <dbReference type="Proteomes" id="UP001175228"/>
    </source>
</evidence>
<protein>
    <submittedName>
        <fullName evidence="8">Histone H2A.Z-specific chaperone CHZ1</fullName>
    </submittedName>
</protein>
<dbReference type="GO" id="GO:0005634">
    <property type="term" value="C:nucleus"/>
    <property type="evidence" value="ECO:0007669"/>
    <property type="project" value="UniProtKB-SubCell"/>
</dbReference>
<evidence type="ECO:0000256" key="6">
    <source>
        <dbReference type="SAM" id="MobiDB-lite"/>
    </source>
</evidence>
<comment type="subcellular location">
    <subcellularLocation>
        <location evidence="2">Nucleus</location>
    </subcellularLocation>
</comment>
<sequence length="116" mass="12421">MSSSAIDPTTAIGAAEATDAPVSPAVDKGKGKGKGKAPAKEDNAMEQDEEDDEDDEDDDDAEEEEDEEEEIDPAAILPTSRRTRGARVDYTSAEALSKAGLTEKDEDDDEDDKMKD</sequence>
<comment type="function">
    <text evidence="1">Forms a chaperone-bound H2A.Z-H2B complex that acts as a source for SWR1 complex-dependent H2A to H2A.Z histone replacement in chromatin.</text>
</comment>
<evidence type="ECO:0000256" key="1">
    <source>
        <dbReference type="ARBA" id="ARBA00002212"/>
    </source>
</evidence>